<protein>
    <submittedName>
        <fullName evidence="7">FAD binding domain-containing protein</fullName>
    </submittedName>
</protein>
<evidence type="ECO:0000256" key="4">
    <source>
        <dbReference type="ARBA" id="ARBA00022827"/>
    </source>
</evidence>
<dbReference type="InterPro" id="IPR050416">
    <property type="entry name" value="FAD-linked_Oxidoreductase"/>
</dbReference>
<dbReference type="Gene3D" id="3.30.465.10">
    <property type="match status" value="1"/>
</dbReference>
<dbReference type="GO" id="GO:0016491">
    <property type="term" value="F:oxidoreductase activity"/>
    <property type="evidence" value="ECO:0007669"/>
    <property type="project" value="UniProtKB-KW"/>
</dbReference>
<dbReference type="PANTHER" id="PTHR42973:SF9">
    <property type="entry name" value="FAD-BINDING PCMH-TYPE DOMAIN-CONTAINING PROTEIN-RELATED"/>
    <property type="match status" value="1"/>
</dbReference>
<keyword evidence="3" id="KW-0285">Flavoprotein</keyword>
<reference evidence="7" key="1">
    <citation type="journal article" date="2020" name="Stud. Mycol.">
        <title>101 Dothideomycetes genomes: a test case for predicting lifestyles and emergence of pathogens.</title>
        <authorList>
            <person name="Haridas S."/>
            <person name="Albert R."/>
            <person name="Binder M."/>
            <person name="Bloem J."/>
            <person name="Labutti K."/>
            <person name="Salamov A."/>
            <person name="Andreopoulos B."/>
            <person name="Baker S."/>
            <person name="Barry K."/>
            <person name="Bills G."/>
            <person name="Bluhm B."/>
            <person name="Cannon C."/>
            <person name="Castanera R."/>
            <person name="Culley D."/>
            <person name="Daum C."/>
            <person name="Ezra D."/>
            <person name="Gonzalez J."/>
            <person name="Henrissat B."/>
            <person name="Kuo A."/>
            <person name="Liang C."/>
            <person name="Lipzen A."/>
            <person name="Lutzoni F."/>
            <person name="Magnuson J."/>
            <person name="Mondo S."/>
            <person name="Nolan M."/>
            <person name="Ohm R."/>
            <person name="Pangilinan J."/>
            <person name="Park H.-J."/>
            <person name="Ramirez L."/>
            <person name="Alfaro M."/>
            <person name="Sun H."/>
            <person name="Tritt A."/>
            <person name="Yoshinaga Y."/>
            <person name="Zwiers L.-H."/>
            <person name="Turgeon B."/>
            <person name="Goodwin S."/>
            <person name="Spatafora J."/>
            <person name="Crous P."/>
            <person name="Grigoriev I."/>
        </authorList>
    </citation>
    <scope>NUCLEOTIDE SEQUENCE</scope>
    <source>
        <strain evidence="7">CBS 115976</strain>
    </source>
</reference>
<evidence type="ECO:0000259" key="6">
    <source>
        <dbReference type="PROSITE" id="PS51387"/>
    </source>
</evidence>
<proteinExistence type="inferred from homology"/>
<dbReference type="InterPro" id="IPR016169">
    <property type="entry name" value="FAD-bd_PCMH_sub2"/>
</dbReference>
<dbReference type="PROSITE" id="PS51387">
    <property type="entry name" value="FAD_PCMH"/>
    <property type="match status" value="1"/>
</dbReference>
<accession>A0A6A6UCR2</accession>
<evidence type="ECO:0000256" key="1">
    <source>
        <dbReference type="ARBA" id="ARBA00001974"/>
    </source>
</evidence>
<evidence type="ECO:0000256" key="2">
    <source>
        <dbReference type="ARBA" id="ARBA00005466"/>
    </source>
</evidence>
<keyword evidence="5" id="KW-0560">Oxidoreductase</keyword>
<sequence length="498" mass="54834">MEAVLYVGTLALGAISSVFSGQNPLNLYFSTPNITAELGPLISGTILLPDDTRWVNATARWQEHAAPSYRAIVEVATEKDIQETIRFANLHSIPFLALGGGHGMTNTLAKLKGGLAISTRRMKTVELRKDGTTAKLGPGWKSGELLHALDAIGKRTVTGYCECTGLAGVMLGGGHGVLQGEYGLIADNLVEARLVIGDGSVLTVSEQTNADLFWALRGGGHNFGIVSEFVHKVYDKKVDDRWTVASFIYSEDKLEDVFSTFNALEDHSHPAELTYQTSIVRLPDFDPNNAIISLSIVYDGPPDQAEPYVKLFREKEHIFSQEQVGKYTQLGVMTSLYDGGPFCRPFGAIHVGPISLYTYNATAMREAYSIFNKVTAEDTFARSFMLIESYSMQAVQAVPEENTAVIDRAYNILVGNFIIHPIAFAEADARGREYSHRIRDALFIGSGMKGDPPVYVNYASGLETENQIYGEGWRVEKLKKLKKKYDPKGLFNFYNPIS</sequence>
<evidence type="ECO:0000313" key="8">
    <source>
        <dbReference type="Proteomes" id="UP000799302"/>
    </source>
</evidence>
<evidence type="ECO:0000256" key="3">
    <source>
        <dbReference type="ARBA" id="ARBA00022630"/>
    </source>
</evidence>
<keyword evidence="8" id="KW-1185">Reference proteome</keyword>
<gene>
    <name evidence="7" type="ORF">BT63DRAFT_440815</name>
</gene>
<dbReference type="SUPFAM" id="SSF56176">
    <property type="entry name" value="FAD-binding/transporter-associated domain-like"/>
    <property type="match status" value="1"/>
</dbReference>
<dbReference type="AlphaFoldDB" id="A0A6A6UCR2"/>
<dbReference type="InterPro" id="IPR016166">
    <property type="entry name" value="FAD-bd_PCMH"/>
</dbReference>
<dbReference type="InterPro" id="IPR012951">
    <property type="entry name" value="BBE"/>
</dbReference>
<evidence type="ECO:0000256" key="5">
    <source>
        <dbReference type="ARBA" id="ARBA00023002"/>
    </source>
</evidence>
<dbReference type="OrthoDB" id="9996127at2759"/>
<dbReference type="Pfam" id="PF01565">
    <property type="entry name" value="FAD_binding_4"/>
    <property type="match status" value="1"/>
</dbReference>
<comment type="similarity">
    <text evidence="2">Belongs to the oxygen-dependent FAD-linked oxidoreductase family.</text>
</comment>
<dbReference type="EMBL" id="MU004236">
    <property type="protein sequence ID" value="KAF2668714.1"/>
    <property type="molecule type" value="Genomic_DNA"/>
</dbReference>
<keyword evidence="4" id="KW-0274">FAD</keyword>
<dbReference type="PANTHER" id="PTHR42973">
    <property type="entry name" value="BINDING OXIDOREDUCTASE, PUTATIVE (AFU_ORTHOLOGUE AFUA_1G17690)-RELATED"/>
    <property type="match status" value="1"/>
</dbReference>
<dbReference type="InterPro" id="IPR006094">
    <property type="entry name" value="Oxid_FAD_bind_N"/>
</dbReference>
<dbReference type="GO" id="GO:0071949">
    <property type="term" value="F:FAD binding"/>
    <property type="evidence" value="ECO:0007669"/>
    <property type="project" value="InterPro"/>
</dbReference>
<dbReference type="InterPro" id="IPR036318">
    <property type="entry name" value="FAD-bd_PCMH-like_sf"/>
</dbReference>
<evidence type="ECO:0000313" key="7">
    <source>
        <dbReference type="EMBL" id="KAF2668714.1"/>
    </source>
</evidence>
<dbReference type="Gene3D" id="3.40.462.20">
    <property type="match status" value="1"/>
</dbReference>
<feature type="domain" description="FAD-binding PCMH-type" evidence="6">
    <location>
        <begin position="65"/>
        <end position="236"/>
    </location>
</feature>
<comment type="cofactor">
    <cofactor evidence="1">
        <name>FAD</name>
        <dbReference type="ChEBI" id="CHEBI:57692"/>
    </cofactor>
</comment>
<organism evidence="7 8">
    <name type="scientific">Microthyrium microscopicum</name>
    <dbReference type="NCBI Taxonomy" id="703497"/>
    <lineage>
        <taxon>Eukaryota</taxon>
        <taxon>Fungi</taxon>
        <taxon>Dikarya</taxon>
        <taxon>Ascomycota</taxon>
        <taxon>Pezizomycotina</taxon>
        <taxon>Dothideomycetes</taxon>
        <taxon>Dothideomycetes incertae sedis</taxon>
        <taxon>Microthyriales</taxon>
        <taxon>Microthyriaceae</taxon>
        <taxon>Microthyrium</taxon>
    </lineage>
</organism>
<dbReference type="Pfam" id="PF08031">
    <property type="entry name" value="BBE"/>
    <property type="match status" value="1"/>
</dbReference>
<name>A0A6A6UCR2_9PEZI</name>
<dbReference type="Proteomes" id="UP000799302">
    <property type="component" value="Unassembled WGS sequence"/>
</dbReference>